<dbReference type="Gene3D" id="1.10.1240.10">
    <property type="entry name" value="Methionine synthase domain"/>
    <property type="match status" value="1"/>
</dbReference>
<feature type="domain" description="HTH merR-type" evidence="5">
    <location>
        <begin position="1"/>
        <end position="70"/>
    </location>
</feature>
<keyword evidence="8" id="KW-1185">Reference proteome</keyword>
<evidence type="ECO:0000259" key="5">
    <source>
        <dbReference type="PROSITE" id="PS50937"/>
    </source>
</evidence>
<evidence type="ECO:0000256" key="3">
    <source>
        <dbReference type="ARBA" id="ARBA00023125"/>
    </source>
</evidence>
<keyword evidence="2" id="KW-0805">Transcription regulation</keyword>
<dbReference type="GO" id="GO:0031419">
    <property type="term" value="F:cobalamin binding"/>
    <property type="evidence" value="ECO:0007669"/>
    <property type="project" value="InterPro"/>
</dbReference>
<proteinExistence type="predicted"/>
<evidence type="ECO:0000313" key="8">
    <source>
        <dbReference type="Proteomes" id="UP000294927"/>
    </source>
</evidence>
<protein>
    <submittedName>
        <fullName evidence="7">B12 binding protein</fullName>
    </submittedName>
</protein>
<reference evidence="7 8" key="1">
    <citation type="submission" date="2019-03" db="EMBL/GenBank/DDBJ databases">
        <title>Genomic Encyclopedia of Archaeal and Bacterial Type Strains, Phase II (KMG-II): from individual species to whole genera.</title>
        <authorList>
            <person name="Goeker M."/>
        </authorList>
    </citation>
    <scope>NUCLEOTIDE SEQUENCE [LARGE SCALE GENOMIC DNA]</scope>
    <source>
        <strain evidence="7 8">DSM 45499</strain>
    </source>
</reference>
<dbReference type="InterPro" id="IPR000551">
    <property type="entry name" value="MerR-type_HTH_dom"/>
</dbReference>
<dbReference type="Pfam" id="PF13411">
    <property type="entry name" value="MerR_1"/>
    <property type="match status" value="1"/>
</dbReference>
<name>A0A4R7W0S1_9PSEU</name>
<evidence type="ECO:0000256" key="1">
    <source>
        <dbReference type="ARBA" id="ARBA00022491"/>
    </source>
</evidence>
<organism evidence="7 8">
    <name type="scientific">Actinophytocola oryzae</name>
    <dbReference type="NCBI Taxonomy" id="502181"/>
    <lineage>
        <taxon>Bacteria</taxon>
        <taxon>Bacillati</taxon>
        <taxon>Actinomycetota</taxon>
        <taxon>Actinomycetes</taxon>
        <taxon>Pseudonocardiales</taxon>
        <taxon>Pseudonocardiaceae</taxon>
    </lineage>
</organism>
<dbReference type="Proteomes" id="UP000294927">
    <property type="component" value="Unassembled WGS sequence"/>
</dbReference>
<dbReference type="PANTHER" id="PTHR30204">
    <property type="entry name" value="REDOX-CYCLING DRUG-SENSING TRANSCRIPTIONAL ACTIVATOR SOXR"/>
    <property type="match status" value="1"/>
</dbReference>
<dbReference type="PANTHER" id="PTHR30204:SF69">
    <property type="entry name" value="MERR-FAMILY TRANSCRIPTIONAL REGULATOR"/>
    <property type="match status" value="1"/>
</dbReference>
<dbReference type="SUPFAM" id="SSF46955">
    <property type="entry name" value="Putative DNA-binding domain"/>
    <property type="match status" value="1"/>
</dbReference>
<dbReference type="InterPro" id="IPR006158">
    <property type="entry name" value="Cobalamin-bd"/>
</dbReference>
<evidence type="ECO:0000256" key="4">
    <source>
        <dbReference type="ARBA" id="ARBA00023163"/>
    </source>
</evidence>
<keyword evidence="3" id="KW-0238">DNA-binding</keyword>
<dbReference type="GO" id="GO:0046872">
    <property type="term" value="F:metal ion binding"/>
    <property type="evidence" value="ECO:0007669"/>
    <property type="project" value="InterPro"/>
</dbReference>
<dbReference type="InterPro" id="IPR047057">
    <property type="entry name" value="MerR_fam"/>
</dbReference>
<dbReference type="InterPro" id="IPR009061">
    <property type="entry name" value="DNA-bd_dom_put_sf"/>
</dbReference>
<dbReference type="GO" id="GO:0003700">
    <property type="term" value="F:DNA-binding transcription factor activity"/>
    <property type="evidence" value="ECO:0007669"/>
    <property type="project" value="InterPro"/>
</dbReference>
<dbReference type="GO" id="GO:0003677">
    <property type="term" value="F:DNA binding"/>
    <property type="evidence" value="ECO:0007669"/>
    <property type="project" value="UniProtKB-KW"/>
</dbReference>
<dbReference type="PROSITE" id="PS51332">
    <property type="entry name" value="B12_BINDING"/>
    <property type="match status" value="1"/>
</dbReference>
<dbReference type="AlphaFoldDB" id="A0A4R7W0S1"/>
<sequence length="288" mass="30845">MYTAGQVARALGVAETTLRSWHRRYRIGPHAATPGGYRRYSAEDVTRLQDMCDLIRSGMLASDAARTVSGKPSAESLRLLRDRLTAAGRRLDSRACLEIVAEAVRTLGVPATWDGLCCPVLREVESEQAARADDTACIPREHVLSWAITAALHQVTPTIPVGNLPTVMLACTDTEQHSLPLEALAAALAERRVPVRMLGAAVPTASLVDAVRAASPHVVVLWAQRRETASRQTLARLRRLPVRPLTAGPGWLPRRHGGVGHVDSLSAALASLADIIEGAEPVGSPGRP</sequence>
<gene>
    <name evidence="7" type="ORF">CLV71_102174</name>
</gene>
<accession>A0A4R7W0S1</accession>
<feature type="domain" description="B12-binding" evidence="6">
    <location>
        <begin position="164"/>
        <end position="286"/>
    </location>
</feature>
<evidence type="ECO:0000313" key="7">
    <source>
        <dbReference type="EMBL" id="TDV56113.1"/>
    </source>
</evidence>
<keyword evidence="1" id="KW-0678">Repressor</keyword>
<dbReference type="SMART" id="SM00422">
    <property type="entry name" value="HTH_MERR"/>
    <property type="match status" value="1"/>
</dbReference>
<evidence type="ECO:0000259" key="6">
    <source>
        <dbReference type="PROSITE" id="PS51332"/>
    </source>
</evidence>
<dbReference type="Gene3D" id="3.40.50.280">
    <property type="entry name" value="Cobalamin-binding domain"/>
    <property type="match status" value="1"/>
</dbReference>
<dbReference type="InterPro" id="IPR036594">
    <property type="entry name" value="Meth_synthase_dom"/>
</dbReference>
<evidence type="ECO:0000256" key="2">
    <source>
        <dbReference type="ARBA" id="ARBA00023015"/>
    </source>
</evidence>
<dbReference type="PROSITE" id="PS50937">
    <property type="entry name" value="HTH_MERR_2"/>
    <property type="match status" value="1"/>
</dbReference>
<dbReference type="EMBL" id="SOCP01000002">
    <property type="protein sequence ID" value="TDV56113.1"/>
    <property type="molecule type" value="Genomic_DNA"/>
</dbReference>
<dbReference type="SUPFAM" id="SSF52242">
    <property type="entry name" value="Cobalamin (vitamin B12)-binding domain"/>
    <property type="match status" value="1"/>
</dbReference>
<keyword evidence="4" id="KW-0804">Transcription</keyword>
<comment type="caution">
    <text evidence="7">The sequence shown here is derived from an EMBL/GenBank/DDBJ whole genome shotgun (WGS) entry which is preliminary data.</text>
</comment>
<dbReference type="InterPro" id="IPR036724">
    <property type="entry name" value="Cobalamin-bd_sf"/>
</dbReference>
<dbReference type="Gene3D" id="1.10.1660.10">
    <property type="match status" value="1"/>
</dbReference>